<gene>
    <name evidence="1" type="ORF">EHUX00137_LOCUS26009</name>
</gene>
<organism evidence="1">
    <name type="scientific">Emiliania huxleyi</name>
    <name type="common">Coccolithophore</name>
    <name type="synonym">Pontosphaera huxleyi</name>
    <dbReference type="NCBI Taxonomy" id="2903"/>
    <lineage>
        <taxon>Eukaryota</taxon>
        <taxon>Haptista</taxon>
        <taxon>Haptophyta</taxon>
        <taxon>Prymnesiophyceae</taxon>
        <taxon>Isochrysidales</taxon>
        <taxon>Noelaerhabdaceae</taxon>
        <taxon>Emiliania</taxon>
    </lineage>
</organism>
<sequence length="180" mass="18699">MGQGVPSETARLLGLPAARGRPTCYKLVAHVPSARLGAQLGLRPGFYSMDGRIEFRLGRTSSTEGERAAGRGGEDGCGGFFIWSSVASALAAAFSPGARLFEAPRALLRVYAAGAACPVRPDARFAAAVDERKCVPLVTPVAVVAKGKTLLALYSRFLEQGGPLKPSRDAQALGGGVNNE</sequence>
<protein>
    <submittedName>
        <fullName evidence="1">Uncharacterized protein</fullName>
    </submittedName>
</protein>
<evidence type="ECO:0000313" key="1">
    <source>
        <dbReference type="EMBL" id="CAE0563488.1"/>
    </source>
</evidence>
<dbReference type="AlphaFoldDB" id="A0A7S3SS96"/>
<accession>A0A7S3SS96</accession>
<name>A0A7S3SS96_EMIHU</name>
<dbReference type="EMBL" id="HBIR01033440">
    <property type="protein sequence ID" value="CAE0563488.1"/>
    <property type="molecule type" value="Transcribed_RNA"/>
</dbReference>
<proteinExistence type="predicted"/>
<reference evidence="1" key="1">
    <citation type="submission" date="2021-01" db="EMBL/GenBank/DDBJ databases">
        <authorList>
            <person name="Corre E."/>
            <person name="Pelletier E."/>
            <person name="Niang G."/>
            <person name="Scheremetjew M."/>
            <person name="Finn R."/>
            <person name="Kale V."/>
            <person name="Holt S."/>
            <person name="Cochrane G."/>
            <person name="Meng A."/>
            <person name="Brown T."/>
            <person name="Cohen L."/>
        </authorList>
    </citation>
    <scope>NUCLEOTIDE SEQUENCE</scope>
    <source>
        <strain evidence="1">379</strain>
    </source>
</reference>